<protein>
    <recommendedName>
        <fullName evidence="12">C2H2-type domain-containing protein</fullName>
    </recommendedName>
</protein>
<dbReference type="SMART" id="SM00355">
    <property type="entry name" value="ZnF_C2H2"/>
    <property type="match status" value="2"/>
</dbReference>
<dbReference type="Gene3D" id="3.30.160.60">
    <property type="entry name" value="Classic Zinc Finger"/>
    <property type="match status" value="1"/>
</dbReference>
<evidence type="ECO:0000256" key="2">
    <source>
        <dbReference type="ARBA" id="ARBA00022723"/>
    </source>
</evidence>
<keyword evidence="2" id="KW-0479">Metal-binding</keyword>
<dbReference type="Proteomes" id="UP001470230">
    <property type="component" value="Unassembled WGS sequence"/>
</dbReference>
<accession>A0ABR2L866</accession>
<reference evidence="10 11" key="1">
    <citation type="submission" date="2024-04" db="EMBL/GenBank/DDBJ databases">
        <title>Tritrichomonas musculus Genome.</title>
        <authorList>
            <person name="Alves-Ferreira E."/>
            <person name="Grigg M."/>
            <person name="Lorenzi H."/>
            <person name="Galac M."/>
        </authorList>
    </citation>
    <scope>NUCLEOTIDE SEQUENCE [LARGE SCALE GENOMIC DNA]</scope>
    <source>
        <strain evidence="10 11">EAF2021</strain>
    </source>
</reference>
<keyword evidence="11" id="KW-1185">Reference proteome</keyword>
<comment type="caution">
    <text evidence="10">The sequence shown here is derived from an EMBL/GenBank/DDBJ whole genome shotgun (WGS) entry which is preliminary data.</text>
</comment>
<evidence type="ECO:0000256" key="1">
    <source>
        <dbReference type="ARBA" id="ARBA00004123"/>
    </source>
</evidence>
<evidence type="ECO:0000313" key="10">
    <source>
        <dbReference type="EMBL" id="KAK8899546.1"/>
    </source>
</evidence>
<dbReference type="InterPro" id="IPR013087">
    <property type="entry name" value="Znf_C2H2_type"/>
</dbReference>
<evidence type="ECO:0000256" key="3">
    <source>
        <dbReference type="ARBA" id="ARBA00022771"/>
    </source>
</evidence>
<evidence type="ECO:0000259" key="9">
    <source>
        <dbReference type="PROSITE" id="PS50808"/>
    </source>
</evidence>
<feature type="domain" description="C2H2-type" evidence="8">
    <location>
        <begin position="7"/>
        <end position="30"/>
    </location>
</feature>
<feature type="coiled-coil region" evidence="7">
    <location>
        <begin position="185"/>
        <end position="212"/>
    </location>
</feature>
<name>A0ABR2L866_9EUKA</name>
<dbReference type="EMBL" id="JAPFFF010000001">
    <property type="protein sequence ID" value="KAK8899546.1"/>
    <property type="molecule type" value="Genomic_DNA"/>
</dbReference>
<keyword evidence="5" id="KW-0539">Nucleus</keyword>
<evidence type="ECO:0008006" key="12">
    <source>
        <dbReference type="Google" id="ProtNLM"/>
    </source>
</evidence>
<evidence type="ECO:0000256" key="4">
    <source>
        <dbReference type="ARBA" id="ARBA00022833"/>
    </source>
</evidence>
<evidence type="ECO:0000256" key="6">
    <source>
        <dbReference type="PROSITE-ProRule" id="PRU00042"/>
    </source>
</evidence>
<evidence type="ECO:0000313" key="11">
    <source>
        <dbReference type="Proteomes" id="UP001470230"/>
    </source>
</evidence>
<dbReference type="PANTHER" id="PTHR23215">
    <property type="entry name" value="ZINC FINGER PROTEIN 207"/>
    <property type="match status" value="1"/>
</dbReference>
<dbReference type="PROSITE" id="PS00028">
    <property type="entry name" value="ZINC_FINGER_C2H2_1"/>
    <property type="match status" value="1"/>
</dbReference>
<dbReference type="CDD" id="cd20908">
    <property type="entry name" value="SUF4-like"/>
    <property type="match status" value="1"/>
</dbReference>
<evidence type="ECO:0000256" key="5">
    <source>
        <dbReference type="ARBA" id="ARBA00023242"/>
    </source>
</evidence>
<keyword evidence="3 6" id="KW-0863">Zinc-finger</keyword>
<organism evidence="10 11">
    <name type="scientific">Tritrichomonas musculus</name>
    <dbReference type="NCBI Taxonomy" id="1915356"/>
    <lineage>
        <taxon>Eukaryota</taxon>
        <taxon>Metamonada</taxon>
        <taxon>Parabasalia</taxon>
        <taxon>Tritrichomonadida</taxon>
        <taxon>Tritrichomonadidae</taxon>
        <taxon>Tritrichomonas</taxon>
    </lineage>
</organism>
<dbReference type="PANTHER" id="PTHR23215:SF0">
    <property type="entry name" value="BUB3-INTERACTING AND GLEBS MOTIF-CONTAINING PROTEIN ZNF207"/>
    <property type="match status" value="1"/>
</dbReference>
<feature type="domain" description="BED-type" evidence="9">
    <location>
        <begin position="2"/>
        <end position="61"/>
    </location>
</feature>
<evidence type="ECO:0000256" key="7">
    <source>
        <dbReference type="SAM" id="Coils"/>
    </source>
</evidence>
<gene>
    <name evidence="10" type="ORF">M9Y10_001862</name>
</gene>
<keyword evidence="4" id="KW-0862">Zinc</keyword>
<keyword evidence="7" id="KW-0175">Coiled coil</keyword>
<comment type="subcellular location">
    <subcellularLocation>
        <location evidence="1">Nucleus</location>
    </subcellularLocation>
</comment>
<dbReference type="InterPro" id="IPR003656">
    <property type="entry name" value="Znf_BED"/>
</dbReference>
<proteinExistence type="predicted"/>
<dbReference type="PROSITE" id="PS50157">
    <property type="entry name" value="ZINC_FINGER_C2H2_2"/>
    <property type="match status" value="1"/>
</dbReference>
<dbReference type="PROSITE" id="PS50808">
    <property type="entry name" value="ZF_BED"/>
    <property type="match status" value="1"/>
</dbReference>
<evidence type="ECO:0000259" key="8">
    <source>
        <dbReference type="PROSITE" id="PS50157"/>
    </source>
</evidence>
<sequence length="249" mass="29082">MNKKQKAWCYFCDKVFDNEVHLIDHQKKVHFRCPICRRQKISSKALSEHYSQVHKKILDKVPYALKDRESPDNAVFGMRGIPENEYLKWLTSINPDFREKSKGMNFEGAVLANDTTRMASLHHKAAAQNITFNQLNQFNSTVNVNPEQSTRITARGIVNSDQLDQSKVSQRVDIAQVQRRYDIAMQKAKEIVDDLMHQAEKERKQRSRLKAKNETLYFEVPQNGLSVFEMRAIFIREQKKLQEVNSNIK</sequence>